<feature type="binding site" evidence="8">
    <location>
        <position position="281"/>
    </location>
    <ligand>
        <name>Mn(2+)</name>
        <dbReference type="ChEBI" id="CHEBI:29035"/>
    </ligand>
</feature>
<evidence type="ECO:0000313" key="12">
    <source>
        <dbReference type="Proteomes" id="UP000251692"/>
    </source>
</evidence>
<sequence>MLLKRNKIWQQVHVALALYLGLAMLLYTIARILFFVFNRELFAATSFSDFGYLLLAGLRFDLSAMLYTNLLFIVLLLLPFPFRYNKTYQRVAKYVFIIFNSIPLLANLSDIVYYRFTLRRTTFSVLREFANEKVGTLASSFVVDFWYIPLIWLLLIGLMVWLYNRIKISTPQRINPWLYYPVHTVVMGLVLGLSLAGMRGGFLHSTRPITLSNAGEYVTRPNEMYLVLNTPFSMLRTISKQDFKKMDYFPEAELDSIYSPVHYPTDTAAFRNKNVVVIVLESFSKEAIGGYNPNRVGQDGYEGFTPFMDKLMQESKVYWHSFANGKKSIDALPSVLTSIPSLQEPFVLTPYAGNKLPSLPRLLNEKGYHTSFFHGAPNGSMGFKAFMNLIGVQEYYGKDEYNNDADYDGIWGIWDEEFMQFHADKLNTFKEPFMSTLFTVSSHHPFELPARYDGKFRTGPLPIYECINYTDMALQKFFEKASKMPWFKNTLFVITADHTATAKYYPEYQSDWGAFAIPVIFYAPGDPDFKGVEKRVVQQLDIMPTVLGYLNYDKPYFAYGKNMLAPAKNEDFAINYLGAYQWFEGDHMIQFDGEKTIAMYNYVEDILLKTDLKAQLPEKRQHMENRVKAFIQQYNNRMVEDNLQVPTAKLAAESLQ</sequence>
<dbReference type="CDD" id="cd16015">
    <property type="entry name" value="LTA_synthase"/>
    <property type="match status" value="1"/>
</dbReference>
<evidence type="ECO:0000256" key="8">
    <source>
        <dbReference type="PIRSR" id="PIRSR005091-3"/>
    </source>
</evidence>
<evidence type="ECO:0000259" key="10">
    <source>
        <dbReference type="Pfam" id="PF00884"/>
    </source>
</evidence>
<evidence type="ECO:0000256" key="4">
    <source>
        <dbReference type="ARBA" id="ARBA00022989"/>
    </source>
</evidence>
<dbReference type="PIRSF" id="PIRSF005091">
    <property type="entry name" value="Mmb_sulf_HI1246"/>
    <property type="match status" value="1"/>
</dbReference>
<evidence type="ECO:0000256" key="9">
    <source>
        <dbReference type="SAM" id="Phobius"/>
    </source>
</evidence>
<keyword evidence="4 9" id="KW-1133">Transmembrane helix</keyword>
<dbReference type="InterPro" id="IPR012160">
    <property type="entry name" value="LtaS-like"/>
</dbReference>
<feature type="transmembrane region" description="Helical" evidence="9">
    <location>
        <begin position="145"/>
        <end position="166"/>
    </location>
</feature>
<comment type="subcellular location">
    <subcellularLocation>
        <location evidence="1">Cell membrane</location>
        <topology evidence="1">Multi-pass membrane protein</topology>
    </subcellularLocation>
</comment>
<dbReference type="EMBL" id="QMDV01000005">
    <property type="protein sequence ID" value="RAU81549.1"/>
    <property type="molecule type" value="Genomic_DNA"/>
</dbReference>
<dbReference type="InterPro" id="IPR000917">
    <property type="entry name" value="Sulfatase_N"/>
</dbReference>
<keyword evidence="3 9" id="KW-0812">Transmembrane</keyword>
<evidence type="ECO:0000256" key="2">
    <source>
        <dbReference type="ARBA" id="ARBA00022475"/>
    </source>
</evidence>
<dbReference type="Pfam" id="PF00884">
    <property type="entry name" value="Sulfatase"/>
    <property type="match status" value="1"/>
</dbReference>
<keyword evidence="12" id="KW-1185">Reference proteome</keyword>
<dbReference type="GO" id="GO:0046872">
    <property type="term" value="F:metal ion binding"/>
    <property type="evidence" value="ECO:0007669"/>
    <property type="project" value="UniProtKB-KW"/>
</dbReference>
<dbReference type="InterPro" id="IPR050448">
    <property type="entry name" value="OpgB/LTA_synthase_biosynth"/>
</dbReference>
<keyword evidence="2" id="KW-1003">Cell membrane</keyword>
<dbReference type="Gene3D" id="3.40.720.10">
    <property type="entry name" value="Alkaline Phosphatase, subunit A"/>
    <property type="match status" value="1"/>
</dbReference>
<feature type="binding site" evidence="8">
    <location>
        <position position="497"/>
    </location>
    <ligand>
        <name>Mn(2+)</name>
        <dbReference type="ChEBI" id="CHEBI:29035"/>
    </ligand>
</feature>
<evidence type="ECO:0000256" key="7">
    <source>
        <dbReference type="PIRSR" id="PIRSR005091-2"/>
    </source>
</evidence>
<dbReference type="AlphaFoldDB" id="A0A364RB80"/>
<dbReference type="InterPro" id="IPR017850">
    <property type="entry name" value="Alkaline_phosphatase_core_sf"/>
</dbReference>
<evidence type="ECO:0000256" key="3">
    <source>
        <dbReference type="ARBA" id="ARBA00022692"/>
    </source>
</evidence>
<reference evidence="11 12" key="1">
    <citation type="submission" date="2018-06" db="EMBL/GenBank/DDBJ databases">
        <authorList>
            <person name="Liu Z.-W."/>
        </authorList>
    </citation>
    <scope>NUCLEOTIDE SEQUENCE [LARGE SCALE GENOMIC DNA]</scope>
    <source>
        <strain evidence="11 12">2b14</strain>
    </source>
</reference>
<organism evidence="11 12">
    <name type="scientific">Pontibacter arcticus</name>
    <dbReference type="NCBI Taxonomy" id="2080288"/>
    <lineage>
        <taxon>Bacteria</taxon>
        <taxon>Pseudomonadati</taxon>
        <taxon>Bacteroidota</taxon>
        <taxon>Cytophagia</taxon>
        <taxon>Cytophagales</taxon>
        <taxon>Hymenobacteraceae</taxon>
        <taxon>Pontibacter</taxon>
    </lineage>
</organism>
<comment type="caution">
    <text evidence="11">The sequence shown here is derived from an EMBL/GenBank/DDBJ whole genome shotgun (WGS) entry which is preliminary data.</text>
</comment>
<protein>
    <submittedName>
        <fullName evidence="11">LTA synthase family protein</fullName>
    </submittedName>
</protein>
<dbReference type="Proteomes" id="UP000251692">
    <property type="component" value="Unassembled WGS sequence"/>
</dbReference>
<dbReference type="GO" id="GO:0005886">
    <property type="term" value="C:plasma membrane"/>
    <property type="evidence" value="ECO:0007669"/>
    <property type="project" value="UniProtKB-SubCell"/>
</dbReference>
<keyword evidence="7" id="KW-0464">Manganese</keyword>
<dbReference type="Gene3D" id="3.30.1120.80">
    <property type="match status" value="1"/>
</dbReference>
<proteinExistence type="predicted"/>
<feature type="binding site" evidence="7">
    <location>
        <position position="443"/>
    </location>
    <ligand>
        <name>substrate</name>
    </ligand>
</feature>
<name>A0A364RB80_9BACT</name>
<feature type="domain" description="Sulfatase N-terminal" evidence="10">
    <location>
        <begin position="273"/>
        <end position="551"/>
    </location>
</feature>
<feature type="transmembrane region" description="Helical" evidence="9">
    <location>
        <begin position="94"/>
        <end position="116"/>
    </location>
</feature>
<evidence type="ECO:0000256" key="5">
    <source>
        <dbReference type="ARBA" id="ARBA00023136"/>
    </source>
</evidence>
<keyword evidence="5 9" id="KW-0472">Membrane</keyword>
<reference evidence="11 12" key="2">
    <citation type="submission" date="2018-07" db="EMBL/GenBank/DDBJ databases">
        <title>Pontibacter sp. 2b14 genomic sequence and assembly.</title>
        <authorList>
            <person name="Du Z.-J."/>
        </authorList>
    </citation>
    <scope>NUCLEOTIDE SEQUENCE [LARGE SCALE GENOMIC DNA]</scope>
    <source>
        <strain evidence="11 12">2b14</strain>
    </source>
</reference>
<evidence type="ECO:0000256" key="1">
    <source>
        <dbReference type="ARBA" id="ARBA00004651"/>
    </source>
</evidence>
<feature type="transmembrane region" description="Helical" evidence="9">
    <location>
        <begin position="12"/>
        <end position="34"/>
    </location>
</feature>
<evidence type="ECO:0000256" key="6">
    <source>
        <dbReference type="PIRSR" id="PIRSR005091-1"/>
    </source>
</evidence>
<accession>A0A364RB80</accession>
<dbReference type="PANTHER" id="PTHR47371:SF3">
    <property type="entry name" value="PHOSPHOGLYCEROL TRANSFERASE I"/>
    <property type="match status" value="1"/>
</dbReference>
<gene>
    <name evidence="11" type="ORF">DP923_15725</name>
</gene>
<keyword evidence="7" id="KW-0479">Metal-binding</keyword>
<feature type="transmembrane region" description="Helical" evidence="9">
    <location>
        <begin position="178"/>
        <end position="198"/>
    </location>
</feature>
<feature type="binding site" evidence="8">
    <location>
        <position position="498"/>
    </location>
    <ligand>
        <name>Mn(2+)</name>
        <dbReference type="ChEBI" id="CHEBI:29035"/>
    </ligand>
</feature>
<dbReference type="SUPFAM" id="SSF53649">
    <property type="entry name" value="Alkaline phosphatase-like"/>
    <property type="match status" value="1"/>
</dbReference>
<evidence type="ECO:0000313" key="11">
    <source>
        <dbReference type="EMBL" id="RAU81549.1"/>
    </source>
</evidence>
<dbReference type="RefSeq" id="WP_112306839.1">
    <property type="nucleotide sequence ID" value="NZ_QMDV01000005.1"/>
</dbReference>
<dbReference type="PANTHER" id="PTHR47371">
    <property type="entry name" value="LIPOTEICHOIC ACID SYNTHASE"/>
    <property type="match status" value="1"/>
</dbReference>
<dbReference type="OrthoDB" id="9777768at2"/>
<feature type="transmembrane region" description="Helical" evidence="9">
    <location>
        <begin position="64"/>
        <end position="82"/>
    </location>
</feature>
<feature type="active site" evidence="6">
    <location>
        <position position="328"/>
    </location>
</feature>